<dbReference type="InterPro" id="IPR050160">
    <property type="entry name" value="MHC/Immunoglobulin"/>
</dbReference>
<dbReference type="Proteomes" id="UP000694701">
    <property type="component" value="Unplaced"/>
</dbReference>
<keyword evidence="4 13" id="KW-0732">Signal</keyword>
<comment type="similarity">
    <text evidence="2">Belongs to the MHC class II family.</text>
</comment>
<protein>
    <recommendedName>
        <fullName evidence="14">Ig-like domain-containing protein</fullName>
    </recommendedName>
</protein>
<evidence type="ECO:0000256" key="1">
    <source>
        <dbReference type="ARBA" id="ARBA00004479"/>
    </source>
</evidence>
<feature type="chain" id="PRO_5034010665" description="Ig-like domain-containing protein" evidence="13">
    <location>
        <begin position="18"/>
        <end position="251"/>
    </location>
</feature>
<evidence type="ECO:0000256" key="4">
    <source>
        <dbReference type="ARBA" id="ARBA00022729"/>
    </source>
</evidence>
<evidence type="ECO:0000256" key="3">
    <source>
        <dbReference type="ARBA" id="ARBA00022692"/>
    </source>
</evidence>
<dbReference type="AlphaFoldDB" id="A0A8C2IAA2"/>
<evidence type="ECO:0000256" key="5">
    <source>
        <dbReference type="ARBA" id="ARBA00022859"/>
    </source>
</evidence>
<dbReference type="SUPFAM" id="SSF48726">
    <property type="entry name" value="Immunoglobulin"/>
    <property type="match status" value="1"/>
</dbReference>
<dbReference type="InterPro" id="IPR003597">
    <property type="entry name" value="Ig_C1-set"/>
</dbReference>
<comment type="subcellular location">
    <subcellularLocation>
        <location evidence="1">Membrane</location>
        <topology evidence="1">Single-pass type I membrane protein</topology>
    </subcellularLocation>
</comment>
<evidence type="ECO:0000313" key="15">
    <source>
        <dbReference type="Ensembl" id="ENSCCRP00020076921.1"/>
    </source>
</evidence>
<dbReference type="InterPro" id="IPR013783">
    <property type="entry name" value="Ig-like_fold"/>
</dbReference>
<dbReference type="SMART" id="SM00920">
    <property type="entry name" value="MHC_II_alpha"/>
    <property type="match status" value="1"/>
</dbReference>
<dbReference type="GO" id="GO:0002504">
    <property type="term" value="P:antigen processing and presentation of peptide or polysaccharide antigen via MHC class II"/>
    <property type="evidence" value="ECO:0007669"/>
    <property type="project" value="UniProtKB-KW"/>
</dbReference>
<dbReference type="PANTHER" id="PTHR19944:SF86">
    <property type="entry name" value="HLA CLASS II HISTOCOMPATIBILITY ANTIGEN, DR ALPHA CHAIN"/>
    <property type="match status" value="1"/>
</dbReference>
<keyword evidence="3" id="KW-0812">Transmembrane</keyword>
<dbReference type="InterPro" id="IPR014745">
    <property type="entry name" value="MHC_II_a/b_N"/>
</dbReference>
<sequence length="251" mass="27957">MKMELHMFLLSITAVLSTDSKIYKAHHLIGCSDTEREDMYDLDGEEIYYYDFNKKKAVVAIPEFADSESFQFPTDFEPSVHNTQMCKDFLALFTNNSEHQAEQADPPQTSIYPRNDVVVGVENTLICHVTGFFPPPVRVSWSKNNVNLTENITLSQYRPSSDGTYNLFSTLKIIPLEGETYSCTVNHKALLQPQTKIWDVEAVLPGIGPSVFCGVGLTLGLLGVVTGAFFCIKAHTSTSNMDANNQILDAI</sequence>
<dbReference type="GO" id="GO:0002250">
    <property type="term" value="P:adaptive immune response"/>
    <property type="evidence" value="ECO:0007669"/>
    <property type="project" value="UniProtKB-KW"/>
</dbReference>
<evidence type="ECO:0000313" key="16">
    <source>
        <dbReference type="Proteomes" id="UP000694701"/>
    </source>
</evidence>
<proteinExistence type="inferred from homology"/>
<evidence type="ECO:0000256" key="12">
    <source>
        <dbReference type="ARBA" id="ARBA00023319"/>
    </source>
</evidence>
<dbReference type="Ensembl" id="ENSCCRT00020084319.1">
    <property type="protein sequence ID" value="ENSCCRP00020076921.1"/>
    <property type="gene ID" value="ENSCCRG00020035801.1"/>
</dbReference>
<organism evidence="15 16">
    <name type="scientific">Cyprinus carpio</name>
    <name type="common">Common carp</name>
    <dbReference type="NCBI Taxonomy" id="7962"/>
    <lineage>
        <taxon>Eukaryota</taxon>
        <taxon>Metazoa</taxon>
        <taxon>Chordata</taxon>
        <taxon>Craniata</taxon>
        <taxon>Vertebrata</taxon>
        <taxon>Euteleostomi</taxon>
        <taxon>Actinopterygii</taxon>
        <taxon>Neopterygii</taxon>
        <taxon>Teleostei</taxon>
        <taxon>Ostariophysi</taxon>
        <taxon>Cypriniformes</taxon>
        <taxon>Cyprinidae</taxon>
        <taxon>Cyprininae</taxon>
        <taxon>Cyprinus</taxon>
    </lineage>
</organism>
<keyword evidence="6" id="KW-1133">Transmembrane helix</keyword>
<dbReference type="PANTHER" id="PTHR19944">
    <property type="entry name" value="MHC CLASS II-RELATED"/>
    <property type="match status" value="1"/>
</dbReference>
<keyword evidence="11" id="KW-0491">MHC II</keyword>
<dbReference type="InterPro" id="IPR036179">
    <property type="entry name" value="Ig-like_dom_sf"/>
</dbReference>
<evidence type="ECO:0000256" key="10">
    <source>
        <dbReference type="ARBA" id="ARBA00023180"/>
    </source>
</evidence>
<feature type="domain" description="Ig-like" evidence="14">
    <location>
        <begin position="107"/>
        <end position="187"/>
    </location>
</feature>
<dbReference type="GO" id="GO:0042613">
    <property type="term" value="C:MHC class II protein complex"/>
    <property type="evidence" value="ECO:0007669"/>
    <property type="project" value="UniProtKB-KW"/>
</dbReference>
<dbReference type="SUPFAM" id="SSF54452">
    <property type="entry name" value="MHC antigen-recognition domain"/>
    <property type="match status" value="1"/>
</dbReference>
<dbReference type="InterPro" id="IPR011162">
    <property type="entry name" value="MHC_I/II-like_Ag-recog"/>
</dbReference>
<evidence type="ECO:0000259" key="14">
    <source>
        <dbReference type="PROSITE" id="PS50835"/>
    </source>
</evidence>
<keyword evidence="10" id="KW-0325">Glycoprotein</keyword>
<keyword evidence="8" id="KW-0472">Membrane</keyword>
<keyword evidence="12" id="KW-0393">Immunoglobulin domain</keyword>
<keyword evidence="5" id="KW-0391">Immunity</keyword>
<evidence type="ECO:0000256" key="13">
    <source>
        <dbReference type="SAM" id="SignalP"/>
    </source>
</evidence>
<keyword evidence="9" id="KW-1015">Disulfide bond</keyword>
<dbReference type="Pfam" id="PF07654">
    <property type="entry name" value="C1-set"/>
    <property type="match status" value="1"/>
</dbReference>
<evidence type="ECO:0000256" key="2">
    <source>
        <dbReference type="ARBA" id="ARBA00007394"/>
    </source>
</evidence>
<dbReference type="PROSITE" id="PS00290">
    <property type="entry name" value="IG_MHC"/>
    <property type="match status" value="1"/>
</dbReference>
<dbReference type="InterPro" id="IPR007110">
    <property type="entry name" value="Ig-like_dom"/>
</dbReference>
<evidence type="ECO:0000256" key="9">
    <source>
        <dbReference type="ARBA" id="ARBA00023157"/>
    </source>
</evidence>
<evidence type="ECO:0000256" key="8">
    <source>
        <dbReference type="ARBA" id="ARBA00023136"/>
    </source>
</evidence>
<accession>A0A8C2IAA2</accession>
<feature type="signal peptide" evidence="13">
    <location>
        <begin position="1"/>
        <end position="17"/>
    </location>
</feature>
<dbReference type="Gene3D" id="3.10.320.10">
    <property type="entry name" value="Class II Histocompatibility Antigen, M Beta Chain, Chain B, domain 1"/>
    <property type="match status" value="1"/>
</dbReference>
<dbReference type="SMART" id="SM00407">
    <property type="entry name" value="IGc1"/>
    <property type="match status" value="1"/>
</dbReference>
<evidence type="ECO:0000256" key="7">
    <source>
        <dbReference type="ARBA" id="ARBA00023130"/>
    </source>
</evidence>
<evidence type="ECO:0000256" key="6">
    <source>
        <dbReference type="ARBA" id="ARBA00022989"/>
    </source>
</evidence>
<dbReference type="Pfam" id="PF00993">
    <property type="entry name" value="MHC_II_alpha"/>
    <property type="match status" value="1"/>
</dbReference>
<dbReference type="InterPro" id="IPR001003">
    <property type="entry name" value="MHC_II_a_N"/>
</dbReference>
<reference evidence="15" key="1">
    <citation type="submission" date="2025-08" db="UniProtKB">
        <authorList>
            <consortium name="Ensembl"/>
        </authorList>
    </citation>
    <scope>IDENTIFICATION</scope>
</reference>
<dbReference type="InterPro" id="IPR003006">
    <property type="entry name" value="Ig/MHC_CS"/>
</dbReference>
<keyword evidence="7" id="KW-1064">Adaptive immunity</keyword>
<dbReference type="Gene3D" id="2.60.40.10">
    <property type="entry name" value="Immunoglobulins"/>
    <property type="match status" value="1"/>
</dbReference>
<evidence type="ECO:0000256" key="11">
    <source>
        <dbReference type="ARBA" id="ARBA00023182"/>
    </source>
</evidence>
<name>A0A8C2IAA2_CYPCA</name>
<dbReference type="PROSITE" id="PS50835">
    <property type="entry name" value="IG_LIKE"/>
    <property type="match status" value="1"/>
</dbReference>